<gene>
    <name evidence="2" type="ORF">BET10_04980</name>
</gene>
<dbReference type="Pfam" id="PF00027">
    <property type="entry name" value="cNMP_binding"/>
    <property type="match status" value="1"/>
</dbReference>
<dbReference type="AlphaFoldDB" id="A0A1S1N3N3"/>
<dbReference type="InterPro" id="IPR018490">
    <property type="entry name" value="cNMP-bd_dom_sf"/>
</dbReference>
<dbReference type="InterPro" id="IPR000595">
    <property type="entry name" value="cNMP-bd_dom"/>
</dbReference>
<dbReference type="RefSeq" id="WP_070983366.1">
    <property type="nucleotide sequence ID" value="NZ_MKJU01000006.1"/>
</dbReference>
<evidence type="ECO:0000313" key="3">
    <source>
        <dbReference type="Proteomes" id="UP000179786"/>
    </source>
</evidence>
<name>A0A1S1N3N3_9GAMM</name>
<organism evidence="2 3">
    <name type="scientific">Pseudoalteromonas amylolytica</name>
    <dbReference type="NCBI Taxonomy" id="1859457"/>
    <lineage>
        <taxon>Bacteria</taxon>
        <taxon>Pseudomonadati</taxon>
        <taxon>Pseudomonadota</taxon>
        <taxon>Gammaproteobacteria</taxon>
        <taxon>Alteromonadales</taxon>
        <taxon>Pseudoalteromonadaceae</taxon>
        <taxon>Pseudoalteromonas</taxon>
    </lineage>
</organism>
<dbReference type="EMBL" id="MKJU01000006">
    <property type="protein sequence ID" value="OHU92806.1"/>
    <property type="molecule type" value="Genomic_DNA"/>
</dbReference>
<dbReference type="OrthoDB" id="9798104at2"/>
<keyword evidence="3" id="KW-1185">Reference proteome</keyword>
<sequence length="187" mass="22030">MKQVFINFLNQHGFKVDEAKKLSQKSEFIELAAGTTIIHQGDKVDSLYFMIEGLCHACYLTVDGKRFSKEFYWTGDCMINFESLIQQKPAPYLIETLEPSHLIKLPITTVQKLRKLCHPFYLHLAENQLLHKENKERFMLLNNPEQRYKLFCRRFHDLETRLSDYQIASYIGVTPISLSRIKKRLQS</sequence>
<comment type="caution">
    <text evidence="2">The sequence shown here is derived from an EMBL/GenBank/DDBJ whole genome shotgun (WGS) entry which is preliminary data.</text>
</comment>
<evidence type="ECO:0000313" key="2">
    <source>
        <dbReference type="EMBL" id="OHU92806.1"/>
    </source>
</evidence>
<protein>
    <submittedName>
        <fullName evidence="2">Crp/Fnr family transcriptional regulator</fullName>
    </submittedName>
</protein>
<feature type="domain" description="Cyclic nucleotide-binding" evidence="1">
    <location>
        <begin position="28"/>
        <end position="53"/>
    </location>
</feature>
<dbReference type="Gene3D" id="2.60.120.10">
    <property type="entry name" value="Jelly Rolls"/>
    <property type="match status" value="1"/>
</dbReference>
<reference evidence="2 3" key="1">
    <citation type="submission" date="2016-09" db="EMBL/GenBank/DDBJ databases">
        <title>Pseudoalteromonas amylolytica sp. nov., isolated from the surface seawater.</title>
        <authorList>
            <person name="Wu Y.-H."/>
            <person name="Cheng H."/>
            <person name="Jin X.-B."/>
            <person name="Wang C.-S."/>
            <person name="Xu X.-W."/>
        </authorList>
    </citation>
    <scope>NUCLEOTIDE SEQUENCE [LARGE SCALE GENOMIC DNA]</scope>
    <source>
        <strain evidence="2 3">JW1</strain>
    </source>
</reference>
<proteinExistence type="predicted"/>
<dbReference type="SUPFAM" id="SSF51206">
    <property type="entry name" value="cAMP-binding domain-like"/>
    <property type="match status" value="1"/>
</dbReference>
<dbReference type="InterPro" id="IPR014710">
    <property type="entry name" value="RmlC-like_jellyroll"/>
</dbReference>
<accession>A0A1S1N3N3</accession>
<dbReference type="CDD" id="cd00038">
    <property type="entry name" value="CAP_ED"/>
    <property type="match status" value="1"/>
</dbReference>
<dbReference type="STRING" id="1859457.BET10_04980"/>
<evidence type="ECO:0000259" key="1">
    <source>
        <dbReference type="PROSITE" id="PS50042"/>
    </source>
</evidence>
<dbReference type="PROSITE" id="PS50042">
    <property type="entry name" value="CNMP_BINDING_3"/>
    <property type="match status" value="1"/>
</dbReference>
<dbReference type="Proteomes" id="UP000179786">
    <property type="component" value="Unassembled WGS sequence"/>
</dbReference>